<dbReference type="InterPro" id="IPR046817">
    <property type="entry name" value="MmeI_N"/>
</dbReference>
<protein>
    <recommendedName>
        <fullName evidence="1">site-specific DNA-methyltransferase (adenine-specific)</fullName>
        <ecNumber evidence="1">2.1.1.72</ecNumber>
    </recommendedName>
</protein>
<dbReference type="GO" id="GO:0009007">
    <property type="term" value="F:site-specific DNA-methyltransferase (adenine-specific) activity"/>
    <property type="evidence" value="ECO:0007669"/>
    <property type="project" value="UniProtKB-EC"/>
</dbReference>
<evidence type="ECO:0000313" key="10">
    <source>
        <dbReference type="EMBL" id="PEN14803.1"/>
    </source>
</evidence>
<dbReference type="RefSeq" id="WP_098073698.1">
    <property type="nucleotide sequence ID" value="NZ_PDEQ01000001.1"/>
</dbReference>
<feature type="domain" description="MmeI-like DNA-methyltransferase" evidence="9">
    <location>
        <begin position="394"/>
        <end position="689"/>
    </location>
</feature>
<feature type="domain" description="MmeI-like helicase spacer" evidence="7">
    <location>
        <begin position="233"/>
        <end position="304"/>
    </location>
</feature>
<evidence type="ECO:0000313" key="11">
    <source>
        <dbReference type="Proteomes" id="UP000220102"/>
    </source>
</evidence>
<dbReference type="EMBL" id="PDEQ01000001">
    <property type="protein sequence ID" value="PEN14803.1"/>
    <property type="molecule type" value="Genomic_DNA"/>
</dbReference>
<proteinExistence type="predicted"/>
<keyword evidence="2 10" id="KW-0489">Methyltransferase</keyword>
<dbReference type="GO" id="GO:0032259">
    <property type="term" value="P:methylation"/>
    <property type="evidence" value="ECO:0007669"/>
    <property type="project" value="UniProtKB-KW"/>
</dbReference>
<dbReference type="PANTHER" id="PTHR33841">
    <property type="entry name" value="DNA METHYLTRANSFERASE YEEA-RELATED"/>
    <property type="match status" value="1"/>
</dbReference>
<gene>
    <name evidence="10" type="ORF">CRI94_00465</name>
</gene>
<dbReference type="Proteomes" id="UP000220102">
    <property type="component" value="Unassembled WGS sequence"/>
</dbReference>
<dbReference type="EC" id="2.1.1.72" evidence="1"/>
<reference evidence="10 11" key="1">
    <citation type="submission" date="2017-10" db="EMBL/GenBank/DDBJ databases">
        <title>Draft genome of Longibacter Salinarum.</title>
        <authorList>
            <person name="Goh K.M."/>
            <person name="Shamsir M.S."/>
            <person name="Lim S.W."/>
        </authorList>
    </citation>
    <scope>NUCLEOTIDE SEQUENCE [LARGE SCALE GENOMIC DNA]</scope>
    <source>
        <strain evidence="10 11">KCTC 52045</strain>
    </source>
</reference>
<keyword evidence="3 10" id="KW-0808">Transferase</keyword>
<sequence length="1160" mass="131267">MTVSEFIDRWSTSQADEQANAQSFLNELCKHVLEVEPPEPSVEDPEQNTYAFERRVDLTATQEGQRGYIDLYKKGCFVLEAKQGSNTPEITEAEVLGVREPKRTLGTARRGQRSWEQAMTKAKNQARRYARALPDEDGWPPFLIVVDIGYCIDLYADFARQGKNYVPFPDKPTHRVFLEDLKDENVREVLRTIWTEPLELDPTRQSTAVTRELADKLAMLAQSLEQQGHAADDVAGFLMRSLFTMFAEDVGLLPERSFTGLLADYRGNLDAFPKALEHLWTTMDEGGFEPGLKTDVRQFNGGLFADRSALPISEAQLELLIQAAEADWTNVEPAIFGTLLERALDPRERHKLGAHFTPRAYVERLVVPTVIEPLRDEWAAAQTAAAQLEATDEEDEARQQIVDFHRRLCSVKVLDPACGSGNFLYVTLEHLKRLEAEVLDVLNTYAGQQTLDMTGGYRVSPEQLLGLEINPRAAAIADVVLWIGYLQWHFRTYGSADRLDAPILKDTGNIECRDAVLAYDEKVPRTDEDDEPVTRWDRRTYKEDPTTGEMVPDETAQEPVYDYTNPQPAEWPEADFIMGNPPFVGNKRMRDALGEGYTEAVRNAYLYKVPKSADFVMFWWYKAAKAVRGKLDNWNIPAEQFGFVSTNSISQTFNRKVMEKQINTNPSVNLVFAIPDHPWVAGRDGADVRIAMTVGAVSDQEGTLQEVMEEGASDGIHWNVQLKTRQGNILPDLTIGADVAGAGPLEANDMICYRGFNPVGRGFVLSRAEAVKLGLGSSKENSDYIKAYMNGRDLTQRSRDVFILDLHGLTKQELRKQLPSLYQHVRDHVKPERDQNNEEYRRENWWLFGRPGTNLRNALDAIDRFIATPYVSKHRFFQFLNSEICPDDGLVNIAIEDAYYLGVLCSRIHVTWAMAAGGRLGVGNDSRYNNTQCFDPFPFPLADENEKAEIRDLGEQLDRHRKQVLDRHEDLTMTGLYNVLEKERALKQDDPQGASGETLDEDEREIHEKGLVGVLHEIHDELDAAVARAYGWEPGLPEDEILQRLVDLNAKRKAEEEQGKVRWLRPEYQAPEEVAQQSEMDLDIDLPDDTDVLEPMSWPSELKERAQAIRLVMEQSTGPLTVEQVAQHFHRARRKDVRGLLETLDALGLVEKAGEGVFAA</sequence>
<dbReference type="Pfam" id="PF20473">
    <property type="entry name" value="MmeI_Mtase"/>
    <property type="match status" value="1"/>
</dbReference>
<feature type="region of interest" description="Disordered" evidence="5">
    <location>
        <begin position="984"/>
        <end position="1004"/>
    </location>
</feature>
<comment type="catalytic activity">
    <reaction evidence="4">
        <text>a 2'-deoxyadenosine in DNA + S-adenosyl-L-methionine = an N(6)-methyl-2'-deoxyadenosine in DNA + S-adenosyl-L-homocysteine + H(+)</text>
        <dbReference type="Rhea" id="RHEA:15197"/>
        <dbReference type="Rhea" id="RHEA-COMP:12418"/>
        <dbReference type="Rhea" id="RHEA-COMP:12419"/>
        <dbReference type="ChEBI" id="CHEBI:15378"/>
        <dbReference type="ChEBI" id="CHEBI:57856"/>
        <dbReference type="ChEBI" id="CHEBI:59789"/>
        <dbReference type="ChEBI" id="CHEBI:90615"/>
        <dbReference type="ChEBI" id="CHEBI:90616"/>
        <dbReference type="EC" id="2.1.1.72"/>
    </reaction>
</comment>
<accession>A0A2A8D1V9</accession>
<dbReference type="AlphaFoldDB" id="A0A2A8D1V9"/>
<dbReference type="SUPFAM" id="SSF53335">
    <property type="entry name" value="S-adenosyl-L-methionine-dependent methyltransferases"/>
    <property type="match status" value="1"/>
</dbReference>
<dbReference type="Gene3D" id="3.40.50.150">
    <property type="entry name" value="Vaccinia Virus protein VP39"/>
    <property type="match status" value="1"/>
</dbReference>
<evidence type="ECO:0000259" key="6">
    <source>
        <dbReference type="Pfam" id="PF20464"/>
    </source>
</evidence>
<dbReference type="InterPro" id="IPR046820">
    <property type="entry name" value="MmeI_TRD"/>
</dbReference>
<feature type="domain" description="MmeI-like target recognition" evidence="8">
    <location>
        <begin position="760"/>
        <end position="940"/>
    </location>
</feature>
<evidence type="ECO:0000256" key="2">
    <source>
        <dbReference type="ARBA" id="ARBA00022603"/>
    </source>
</evidence>
<dbReference type="PRINTS" id="PR00507">
    <property type="entry name" value="N12N6MTFRASE"/>
</dbReference>
<evidence type="ECO:0000256" key="5">
    <source>
        <dbReference type="SAM" id="MobiDB-lite"/>
    </source>
</evidence>
<comment type="caution">
    <text evidence="10">The sequence shown here is derived from an EMBL/GenBank/DDBJ whole genome shotgun (WGS) entry which is preliminary data.</text>
</comment>
<dbReference type="InterPro" id="IPR046819">
    <property type="entry name" value="MmeI_hel"/>
</dbReference>
<evidence type="ECO:0000259" key="8">
    <source>
        <dbReference type="Pfam" id="PF20466"/>
    </source>
</evidence>
<dbReference type="Pfam" id="PF20466">
    <property type="entry name" value="MmeI_TRD"/>
    <property type="match status" value="1"/>
</dbReference>
<dbReference type="InterPro" id="IPR050953">
    <property type="entry name" value="N4_N6_ade-DNA_methylase"/>
</dbReference>
<dbReference type="OrthoDB" id="32195at2"/>
<keyword evidence="11" id="KW-1185">Reference proteome</keyword>
<dbReference type="Pfam" id="PF20464">
    <property type="entry name" value="MmeI_N"/>
    <property type="match status" value="1"/>
</dbReference>
<dbReference type="InterPro" id="IPR046816">
    <property type="entry name" value="MmeI_Mtase"/>
</dbReference>
<evidence type="ECO:0000256" key="1">
    <source>
        <dbReference type="ARBA" id="ARBA00011900"/>
    </source>
</evidence>
<feature type="domain" description="MmeI-like N-terminal" evidence="6">
    <location>
        <begin position="2"/>
        <end position="227"/>
    </location>
</feature>
<name>A0A2A8D1V9_9BACT</name>
<evidence type="ECO:0000259" key="9">
    <source>
        <dbReference type="Pfam" id="PF20473"/>
    </source>
</evidence>
<evidence type="ECO:0000256" key="3">
    <source>
        <dbReference type="ARBA" id="ARBA00022679"/>
    </source>
</evidence>
<dbReference type="InterPro" id="IPR029063">
    <property type="entry name" value="SAM-dependent_MTases_sf"/>
</dbReference>
<organism evidence="10 11">
    <name type="scientific">Longibacter salinarum</name>
    <dbReference type="NCBI Taxonomy" id="1850348"/>
    <lineage>
        <taxon>Bacteria</taxon>
        <taxon>Pseudomonadati</taxon>
        <taxon>Rhodothermota</taxon>
        <taxon>Rhodothermia</taxon>
        <taxon>Rhodothermales</taxon>
        <taxon>Salisaetaceae</taxon>
        <taxon>Longibacter</taxon>
    </lineage>
</organism>
<evidence type="ECO:0000259" key="7">
    <source>
        <dbReference type="Pfam" id="PF20465"/>
    </source>
</evidence>
<dbReference type="Pfam" id="PF20465">
    <property type="entry name" value="MmeI_hel"/>
    <property type="match status" value="1"/>
</dbReference>
<dbReference type="PANTHER" id="PTHR33841:SF1">
    <property type="entry name" value="DNA METHYLTRANSFERASE A"/>
    <property type="match status" value="1"/>
</dbReference>
<evidence type="ECO:0000256" key="4">
    <source>
        <dbReference type="ARBA" id="ARBA00047942"/>
    </source>
</evidence>